<dbReference type="OrthoDB" id="6423739at2759"/>
<comment type="similarity">
    <text evidence="2 12">Belongs to the amiloride-sensitive sodium channel (TC 1.A.6) family.</text>
</comment>
<dbReference type="EMBL" id="BMAW01002612">
    <property type="protein sequence ID" value="GFS79442.1"/>
    <property type="molecule type" value="Genomic_DNA"/>
</dbReference>
<keyword evidence="11 12" id="KW-0407">Ion channel</keyword>
<evidence type="ECO:0000256" key="1">
    <source>
        <dbReference type="ARBA" id="ARBA00004141"/>
    </source>
</evidence>
<keyword evidence="10 12" id="KW-0739">Sodium transport</keyword>
<dbReference type="PANTHER" id="PTHR11690">
    <property type="entry name" value="AMILORIDE-SENSITIVE SODIUM CHANNEL-RELATED"/>
    <property type="match status" value="1"/>
</dbReference>
<accession>A0A8X6MV35</accession>
<reference evidence="13" key="1">
    <citation type="submission" date="2020-08" db="EMBL/GenBank/DDBJ databases">
        <title>Multicomponent nature underlies the extraordinary mechanical properties of spider dragline silk.</title>
        <authorList>
            <person name="Kono N."/>
            <person name="Nakamura H."/>
            <person name="Mori M."/>
            <person name="Yoshida Y."/>
            <person name="Ohtoshi R."/>
            <person name="Malay A.D."/>
            <person name="Moran D.A.P."/>
            <person name="Tomita M."/>
            <person name="Numata K."/>
            <person name="Arakawa K."/>
        </authorList>
    </citation>
    <scope>NUCLEOTIDE SEQUENCE</scope>
</reference>
<evidence type="ECO:0000256" key="3">
    <source>
        <dbReference type="ARBA" id="ARBA00022448"/>
    </source>
</evidence>
<evidence type="ECO:0000256" key="12">
    <source>
        <dbReference type="RuleBase" id="RU000679"/>
    </source>
</evidence>
<evidence type="ECO:0000256" key="9">
    <source>
        <dbReference type="ARBA" id="ARBA00023136"/>
    </source>
</evidence>
<keyword evidence="8 12" id="KW-0406">Ion transport</keyword>
<keyword evidence="6" id="KW-1133">Transmembrane helix</keyword>
<evidence type="ECO:0000256" key="4">
    <source>
        <dbReference type="ARBA" id="ARBA00022461"/>
    </source>
</evidence>
<dbReference type="GO" id="GO:0015280">
    <property type="term" value="F:ligand-gated sodium channel activity"/>
    <property type="evidence" value="ECO:0007669"/>
    <property type="project" value="TreeGrafter"/>
</dbReference>
<evidence type="ECO:0000256" key="6">
    <source>
        <dbReference type="ARBA" id="ARBA00022989"/>
    </source>
</evidence>
<dbReference type="AlphaFoldDB" id="A0A8X6MV35"/>
<evidence type="ECO:0000256" key="8">
    <source>
        <dbReference type="ARBA" id="ARBA00023065"/>
    </source>
</evidence>
<evidence type="ECO:0000256" key="11">
    <source>
        <dbReference type="ARBA" id="ARBA00023303"/>
    </source>
</evidence>
<keyword evidence="7" id="KW-0915">Sodium</keyword>
<dbReference type="Proteomes" id="UP000887013">
    <property type="component" value="Unassembled WGS sequence"/>
</dbReference>
<organism evidence="13 14">
    <name type="scientific">Nephila pilipes</name>
    <name type="common">Giant wood spider</name>
    <name type="synonym">Nephila maculata</name>
    <dbReference type="NCBI Taxonomy" id="299642"/>
    <lineage>
        <taxon>Eukaryota</taxon>
        <taxon>Metazoa</taxon>
        <taxon>Ecdysozoa</taxon>
        <taxon>Arthropoda</taxon>
        <taxon>Chelicerata</taxon>
        <taxon>Arachnida</taxon>
        <taxon>Araneae</taxon>
        <taxon>Araneomorphae</taxon>
        <taxon>Entelegynae</taxon>
        <taxon>Araneoidea</taxon>
        <taxon>Nephilidae</taxon>
        <taxon>Nephila</taxon>
    </lineage>
</organism>
<comment type="subcellular location">
    <subcellularLocation>
        <location evidence="1">Membrane</location>
        <topology evidence="1">Multi-pass membrane protein</topology>
    </subcellularLocation>
</comment>
<keyword evidence="3 12" id="KW-0813">Transport</keyword>
<keyword evidence="14" id="KW-1185">Reference proteome</keyword>
<evidence type="ECO:0000256" key="2">
    <source>
        <dbReference type="ARBA" id="ARBA00007193"/>
    </source>
</evidence>
<keyword evidence="9" id="KW-0472">Membrane</keyword>
<dbReference type="Pfam" id="PF00858">
    <property type="entry name" value="ASC"/>
    <property type="match status" value="1"/>
</dbReference>
<gene>
    <name evidence="13" type="primary">AVEN_224133_1</name>
    <name evidence="13" type="ORF">NPIL_476751</name>
</gene>
<evidence type="ECO:0000256" key="10">
    <source>
        <dbReference type="ARBA" id="ARBA00023201"/>
    </source>
</evidence>
<evidence type="ECO:0000256" key="7">
    <source>
        <dbReference type="ARBA" id="ARBA00023053"/>
    </source>
</evidence>
<evidence type="ECO:0000313" key="13">
    <source>
        <dbReference type="EMBL" id="GFS79442.1"/>
    </source>
</evidence>
<keyword evidence="4 12" id="KW-0894">Sodium channel</keyword>
<proteinExistence type="inferred from homology"/>
<keyword evidence="5 12" id="KW-0812">Transmembrane</keyword>
<evidence type="ECO:0000256" key="5">
    <source>
        <dbReference type="ARBA" id="ARBA00022692"/>
    </source>
</evidence>
<evidence type="ECO:0000313" key="14">
    <source>
        <dbReference type="Proteomes" id="UP000887013"/>
    </source>
</evidence>
<comment type="caution">
    <text evidence="13">The sequence shown here is derived from an EMBL/GenBank/DDBJ whole genome shotgun (WGS) entry which is preliminary data.</text>
</comment>
<dbReference type="PANTHER" id="PTHR11690:SF248">
    <property type="entry name" value="PICKPOCKET 17, ISOFORM A"/>
    <property type="match status" value="1"/>
</dbReference>
<sequence length="99" mass="11549">MRLTWKLLKGAIFIICVACFSWQSANFFQLYFTYPTTTSIDLTFPEVFINPAVTLCNTNPVKRDEFCFEYPHLCQKPNNLTEFCKKHAYICEFGTSKLV</sequence>
<protein>
    <submittedName>
        <fullName evidence="13">Uncharacterized protein</fullName>
    </submittedName>
</protein>
<dbReference type="InterPro" id="IPR001873">
    <property type="entry name" value="ENaC"/>
</dbReference>
<name>A0A8X6MV35_NEPPI</name>
<dbReference type="GO" id="GO:0005886">
    <property type="term" value="C:plasma membrane"/>
    <property type="evidence" value="ECO:0007669"/>
    <property type="project" value="TreeGrafter"/>
</dbReference>
<feature type="non-terminal residue" evidence="13">
    <location>
        <position position="1"/>
    </location>
</feature>